<dbReference type="GO" id="GO:0006412">
    <property type="term" value="P:translation"/>
    <property type="evidence" value="ECO:0007669"/>
    <property type="project" value="TreeGrafter"/>
</dbReference>
<dbReference type="GO" id="GO:0003729">
    <property type="term" value="F:mRNA binding"/>
    <property type="evidence" value="ECO:0007669"/>
    <property type="project" value="TreeGrafter"/>
</dbReference>
<dbReference type="AlphaFoldDB" id="A0AAU9X9F8"/>
<dbReference type="Proteomes" id="UP001159428">
    <property type="component" value="Unassembled WGS sequence"/>
</dbReference>
<dbReference type="SUPFAM" id="SSF50249">
    <property type="entry name" value="Nucleic acid-binding proteins"/>
    <property type="match status" value="1"/>
</dbReference>
<dbReference type="SMART" id="SM00316">
    <property type="entry name" value="S1"/>
    <property type="match status" value="1"/>
</dbReference>
<comment type="caution">
    <text evidence="3">The sequence shown here is derived from an EMBL/GenBank/DDBJ whole genome shotgun (WGS) entry which is preliminary data.</text>
</comment>
<dbReference type="Pfam" id="PF12836">
    <property type="entry name" value="HHH_3"/>
    <property type="match status" value="1"/>
</dbReference>
<dbReference type="Pfam" id="PF22706">
    <property type="entry name" value="Tex_central_region"/>
    <property type="match status" value="1"/>
</dbReference>
<dbReference type="InterPro" id="IPR010994">
    <property type="entry name" value="RuvA_2-like"/>
</dbReference>
<evidence type="ECO:0000313" key="3">
    <source>
        <dbReference type="EMBL" id="CAH3140729.1"/>
    </source>
</evidence>
<dbReference type="SUPFAM" id="SSF53098">
    <property type="entry name" value="Ribonuclease H-like"/>
    <property type="match status" value="1"/>
</dbReference>
<dbReference type="InterPro" id="IPR006641">
    <property type="entry name" value="YqgF/RNaseH-like_dom"/>
</dbReference>
<dbReference type="InterPro" id="IPR012337">
    <property type="entry name" value="RNaseH-like_sf"/>
</dbReference>
<dbReference type="Gene3D" id="1.10.150.310">
    <property type="entry name" value="Tex RuvX-like domain-like"/>
    <property type="match status" value="1"/>
</dbReference>
<dbReference type="InterPro" id="IPR041692">
    <property type="entry name" value="HHH_9"/>
</dbReference>
<dbReference type="InterPro" id="IPR023323">
    <property type="entry name" value="Tex-like_dom_sf"/>
</dbReference>
<dbReference type="Gene3D" id="2.40.50.140">
    <property type="entry name" value="Nucleic acid-binding proteins"/>
    <property type="match status" value="1"/>
</dbReference>
<dbReference type="InterPro" id="IPR023319">
    <property type="entry name" value="Tex-like_HTH_dom_sf"/>
</dbReference>
<keyword evidence="4" id="KW-1185">Reference proteome</keyword>
<protein>
    <recommendedName>
        <fullName evidence="2">S1 motif domain-containing protein</fullName>
    </recommendedName>
</protein>
<dbReference type="InterPro" id="IPR050437">
    <property type="entry name" value="Ribos_protein_bS1-like"/>
</dbReference>
<dbReference type="InterPro" id="IPR018974">
    <property type="entry name" value="Tex-like_N"/>
</dbReference>
<dbReference type="Gene3D" id="1.10.10.650">
    <property type="entry name" value="RuvA domain 2-like"/>
    <property type="match status" value="1"/>
</dbReference>
<dbReference type="PROSITE" id="PS50126">
    <property type="entry name" value="S1"/>
    <property type="match status" value="1"/>
</dbReference>
<dbReference type="InterPro" id="IPR055179">
    <property type="entry name" value="Tex-like_central_region"/>
</dbReference>
<dbReference type="FunFam" id="1.10.10.650:FF:000001">
    <property type="entry name" value="S1 RNA-binding domain 1"/>
    <property type="match status" value="1"/>
</dbReference>
<dbReference type="SUPFAM" id="SSF47781">
    <property type="entry name" value="RuvA domain 2-like"/>
    <property type="match status" value="2"/>
</dbReference>
<proteinExistence type="predicted"/>
<dbReference type="InterPro" id="IPR003029">
    <property type="entry name" value="S1_domain"/>
</dbReference>
<dbReference type="InterPro" id="IPR012340">
    <property type="entry name" value="NA-bd_OB-fold"/>
</dbReference>
<dbReference type="SUPFAM" id="SSF158832">
    <property type="entry name" value="Tex N-terminal region-like"/>
    <property type="match status" value="1"/>
</dbReference>
<evidence type="ECO:0000259" key="2">
    <source>
        <dbReference type="PROSITE" id="PS50126"/>
    </source>
</evidence>
<dbReference type="PANTHER" id="PTHR10724:SF10">
    <property type="entry name" value="S1 RNA-BINDING DOMAIN-CONTAINING PROTEIN 1"/>
    <property type="match status" value="1"/>
</dbReference>
<feature type="region of interest" description="Disordered" evidence="1">
    <location>
        <begin position="1"/>
        <end position="32"/>
    </location>
</feature>
<feature type="region of interest" description="Disordered" evidence="1">
    <location>
        <begin position="607"/>
        <end position="631"/>
    </location>
</feature>
<dbReference type="Gene3D" id="3.30.420.140">
    <property type="entry name" value="YqgF/RNase H-like domain"/>
    <property type="match status" value="1"/>
</dbReference>
<feature type="compositionally biased region" description="Basic and acidic residues" evidence="1">
    <location>
        <begin position="1"/>
        <end position="22"/>
    </location>
</feature>
<name>A0AAU9X9F8_9CNID</name>
<reference evidence="3 4" key="1">
    <citation type="submission" date="2022-05" db="EMBL/GenBank/DDBJ databases">
        <authorList>
            <consortium name="Genoscope - CEA"/>
            <person name="William W."/>
        </authorList>
    </citation>
    <scope>NUCLEOTIDE SEQUENCE [LARGE SCALE GENOMIC DNA]</scope>
</reference>
<sequence length="827" mass="91482">MAAKLKGTEKKRRENTMGREKQTSIMANESPLKSRTAASVLAENLQLDVNAIGRVISLLDSDNTVPFIARYRKEETGGLDPTILRQIKAQYELSKSIREHAKSVMKKIGNKLTPDIKRSLDNAVTMEEVDEVYAPYRQSQKGTHAERSRQLGLGEPAELLLKNPEAVRLEKLVKLGVKGIRTVSEVSLGLQYILADVIAKDSATLNSINALLENNPVRVEACLRRSGKNSEKYKKFDGFRKAATSLKAHQVLALNRGEQNKILNVKREIPKNVESEFRTALLEKWVPSNASGAIKKLSKSAVFDAYKRLIQPKIIRQTRVSLTKQAEKESVDIFVMNLYRLLLTPPLRGKNVISLDPGFSHGCKLAVLASTGEVLGTGVIFLFGENKNQAQAKETVIDLVLKHSCDYIAIGNGVGCRETEKFISKLIEKGAFAPRDVAYCIVSEDGASIYSASPEAEAELPSLDITLRGAVSIGRRLQDPLAELIKIEPKHLGIGMYQHDIPEKLLREALDGVIEDCVSFVGVDLNVAGVSMLRRIAGLNEKKAKAILAWREENGAFVNREQLKEVKGIGSKTYEQCVGFVRIMNTPPPQRNSTKTSAIGQETVIISPDGGEKTMTGGKKRKRESSEEQGLRKKRMKTVVSQNFHPEPLDMTWIHPESYPVARSVMKMLGILPEQIGKPEVKTAIDKFLQTHKIDKLAAKNNVGIATLQHILDGLRQPTDHDIRVNFQKPLFKKNITSLKDIQPGSQLRGRVTNMISFGAFVDCGVGQDGLLHKNDMGQYEGKVGLGDIVEVTVESVDKIKQEIRLVLKEISSSFNPELLVSIGNLS</sequence>
<dbReference type="SMART" id="SM00732">
    <property type="entry name" value="YqgFc"/>
    <property type="match status" value="1"/>
</dbReference>
<dbReference type="InterPro" id="IPR032639">
    <property type="entry name" value="Tex_YqgF"/>
</dbReference>
<accession>A0AAU9X9F8</accession>
<dbReference type="GO" id="GO:0006139">
    <property type="term" value="P:nucleobase-containing compound metabolic process"/>
    <property type="evidence" value="ECO:0007669"/>
    <property type="project" value="InterPro"/>
</dbReference>
<evidence type="ECO:0000256" key="1">
    <source>
        <dbReference type="SAM" id="MobiDB-lite"/>
    </source>
</evidence>
<dbReference type="Pfam" id="PF00575">
    <property type="entry name" value="S1"/>
    <property type="match status" value="1"/>
</dbReference>
<dbReference type="PANTHER" id="PTHR10724">
    <property type="entry name" value="30S RIBOSOMAL PROTEIN S1"/>
    <property type="match status" value="1"/>
</dbReference>
<dbReference type="Pfam" id="PF17674">
    <property type="entry name" value="HHH_9"/>
    <property type="match status" value="1"/>
</dbReference>
<dbReference type="InterPro" id="IPR037027">
    <property type="entry name" value="YqgF/RNaseH-like_dom_sf"/>
</dbReference>
<dbReference type="Gene3D" id="1.10.3500.10">
    <property type="entry name" value="Tex N-terminal region-like"/>
    <property type="match status" value="1"/>
</dbReference>
<dbReference type="Pfam" id="PF16921">
    <property type="entry name" value="Tex_YqgF"/>
    <property type="match status" value="1"/>
</dbReference>
<gene>
    <name evidence="3" type="ORF">PMEA_00019386</name>
</gene>
<dbReference type="FunFam" id="3.30.420.140:FF:000001">
    <property type="entry name" value="RNA-binding transcriptional accessory protein"/>
    <property type="match status" value="1"/>
</dbReference>
<dbReference type="EMBL" id="CALNXJ010000034">
    <property type="protein sequence ID" value="CAH3140729.1"/>
    <property type="molecule type" value="Genomic_DNA"/>
</dbReference>
<evidence type="ECO:0000313" key="4">
    <source>
        <dbReference type="Proteomes" id="UP001159428"/>
    </source>
</evidence>
<organism evidence="3 4">
    <name type="scientific">Pocillopora meandrina</name>
    <dbReference type="NCBI Taxonomy" id="46732"/>
    <lineage>
        <taxon>Eukaryota</taxon>
        <taxon>Metazoa</taxon>
        <taxon>Cnidaria</taxon>
        <taxon>Anthozoa</taxon>
        <taxon>Hexacorallia</taxon>
        <taxon>Scleractinia</taxon>
        <taxon>Astrocoeniina</taxon>
        <taxon>Pocilloporidae</taxon>
        <taxon>Pocillopora</taxon>
    </lineage>
</organism>
<dbReference type="Pfam" id="PF09371">
    <property type="entry name" value="Tex_N"/>
    <property type="match status" value="1"/>
</dbReference>
<dbReference type="GO" id="GO:0003735">
    <property type="term" value="F:structural constituent of ribosome"/>
    <property type="evidence" value="ECO:0007669"/>
    <property type="project" value="TreeGrafter"/>
</dbReference>
<feature type="domain" description="S1 motif" evidence="2">
    <location>
        <begin position="745"/>
        <end position="809"/>
    </location>
</feature>
<feature type="compositionally biased region" description="Polar residues" evidence="1">
    <location>
        <begin position="23"/>
        <end position="32"/>
    </location>
</feature>